<evidence type="ECO:0000256" key="6">
    <source>
        <dbReference type="ARBA" id="ARBA00023139"/>
    </source>
</evidence>
<dbReference type="Proteomes" id="UP000000378">
    <property type="component" value="Chromosome"/>
</dbReference>
<proteinExistence type="inferred from homology"/>
<evidence type="ECO:0000259" key="8">
    <source>
        <dbReference type="Pfam" id="PF05504"/>
    </source>
</evidence>
<dbReference type="eggNOG" id="ENOG502Z9N7">
    <property type="taxonomic scope" value="Bacteria"/>
</dbReference>
<dbReference type="RefSeq" id="WP_013175245.1">
    <property type="nucleotide sequence ID" value="NC_014220.1"/>
</dbReference>
<evidence type="ECO:0000256" key="5">
    <source>
        <dbReference type="ARBA" id="ARBA00023136"/>
    </source>
</evidence>
<dbReference type="PROSITE" id="PS51257">
    <property type="entry name" value="PROKAR_LIPOPROTEIN"/>
    <property type="match status" value="1"/>
</dbReference>
<dbReference type="AlphaFoldDB" id="D7CMA8"/>
<evidence type="ECO:0000259" key="9">
    <source>
        <dbReference type="Pfam" id="PF25198"/>
    </source>
</evidence>
<organism evidence="10 11">
    <name type="scientific">Syntrophothermus lipocalidus (strain DSM 12680 / TGB-C1)</name>
    <dbReference type="NCBI Taxonomy" id="643648"/>
    <lineage>
        <taxon>Bacteria</taxon>
        <taxon>Bacillati</taxon>
        <taxon>Bacillota</taxon>
        <taxon>Clostridia</taxon>
        <taxon>Eubacteriales</taxon>
        <taxon>Syntrophomonadaceae</taxon>
        <taxon>Syntrophothermus</taxon>
    </lineage>
</organism>
<dbReference type="PANTHER" id="PTHR35789:SF1">
    <property type="entry name" value="SPORE GERMINATION PROTEIN B3"/>
    <property type="match status" value="1"/>
</dbReference>
<sequence length="409" mass="44621">MRRHVSVVLAVCLLLTGGCWDRREINELALVVAVAADVVREKGQEEVMLTLQIANPVALLPGQGGGGGGSAAKAFWTITGKGQSVRDASVAMLNKIPKKLFYGQARVYVIGEDAAKSGIARFLDRPLRDRSTRRNMYLAIARGSAKQVMEVEMPTFRATGIAISNIFDLEGGHEAILPVTLNDFVYWLSTGSTCPVAPAVLVMPQTSVSSEDLKVPGKTPKAIEVSGLAVFDNKQGRLLGFFNEKETAGLMWVLGKVKEREITVPCSGGTGKQAVVLTVVKSESRIVVDRDSAGSPVFFVKIRTLCNLAENFGSREEAMMPSDLQELEVCANSCIKQEIMSALHRARVWKADVFGFGEELRRQDPDQWRKLAASWGEMFPGIRVEVETKTTLRQRGLSIEAPGARKGER</sequence>
<keyword evidence="6" id="KW-0564">Palmitate</keyword>
<dbReference type="InterPro" id="IPR008844">
    <property type="entry name" value="Spore_GerAC-like"/>
</dbReference>
<dbReference type="GO" id="GO:0009847">
    <property type="term" value="P:spore germination"/>
    <property type="evidence" value="ECO:0007669"/>
    <property type="project" value="InterPro"/>
</dbReference>
<dbReference type="GO" id="GO:0016020">
    <property type="term" value="C:membrane"/>
    <property type="evidence" value="ECO:0007669"/>
    <property type="project" value="UniProtKB-SubCell"/>
</dbReference>
<dbReference type="OrthoDB" id="9816067at2"/>
<feature type="domain" description="Spore germination protein N-terminal" evidence="9">
    <location>
        <begin position="21"/>
        <end position="200"/>
    </location>
</feature>
<dbReference type="KEGG" id="slp:Slip_1064"/>
<keyword evidence="7" id="KW-0449">Lipoprotein</keyword>
<accession>D7CMA8</accession>
<evidence type="ECO:0000313" key="11">
    <source>
        <dbReference type="Proteomes" id="UP000000378"/>
    </source>
</evidence>
<evidence type="ECO:0000256" key="1">
    <source>
        <dbReference type="ARBA" id="ARBA00004635"/>
    </source>
</evidence>
<evidence type="ECO:0000256" key="3">
    <source>
        <dbReference type="ARBA" id="ARBA00022544"/>
    </source>
</evidence>
<protein>
    <submittedName>
        <fullName evidence="10">Germination protein, Ger(X)C family</fullName>
    </submittedName>
</protein>
<dbReference type="InterPro" id="IPR038501">
    <property type="entry name" value="Spore_GerAC_C_sf"/>
</dbReference>
<dbReference type="InterPro" id="IPR057336">
    <property type="entry name" value="GerAC_N"/>
</dbReference>
<feature type="domain" description="Spore germination GerAC-like C-terminal" evidence="8">
    <location>
        <begin position="226"/>
        <end position="396"/>
    </location>
</feature>
<dbReference type="Pfam" id="PF05504">
    <property type="entry name" value="Spore_GerAC"/>
    <property type="match status" value="1"/>
</dbReference>
<dbReference type="STRING" id="643648.Slip_1064"/>
<keyword evidence="3" id="KW-0309">Germination</keyword>
<gene>
    <name evidence="10" type="ordered locus">Slip_1064</name>
</gene>
<dbReference type="EMBL" id="CP002048">
    <property type="protein sequence ID" value="ADI01843.1"/>
    <property type="molecule type" value="Genomic_DNA"/>
</dbReference>
<reference evidence="10 11" key="2">
    <citation type="journal article" date="2010" name="Stand. Genomic Sci.">
        <title>Complete genome sequence of Syntrophothermus lipocalidus type strain (TGB-C1).</title>
        <authorList>
            <person name="Djao O.D."/>
            <person name="Zhang X."/>
            <person name="Lucas S."/>
            <person name="Lapidus A."/>
            <person name="Del Rio T.G."/>
            <person name="Nolan M."/>
            <person name="Tice H."/>
            <person name="Cheng J.F."/>
            <person name="Han C."/>
            <person name="Tapia R."/>
            <person name="Goodwin L."/>
            <person name="Pitluck S."/>
            <person name="Liolios K."/>
            <person name="Ivanova N."/>
            <person name="Mavromatis K."/>
            <person name="Mikhailova N."/>
            <person name="Ovchinnikova G."/>
            <person name="Pati A."/>
            <person name="Brambilla E."/>
            <person name="Chen A."/>
            <person name="Palaniappan K."/>
            <person name="Land M."/>
            <person name="Hauser L."/>
            <person name="Chang Y.J."/>
            <person name="Jeffries C.D."/>
            <person name="Rohde M."/>
            <person name="Sikorski J."/>
            <person name="Spring S."/>
            <person name="Goker M."/>
            <person name="Detter J.C."/>
            <person name="Woyke T."/>
            <person name="Bristow J."/>
            <person name="Eisen J.A."/>
            <person name="Markowitz V."/>
            <person name="Hugenholtz P."/>
            <person name="Kyrpides N.C."/>
            <person name="Klenk H.P."/>
        </authorList>
    </citation>
    <scope>NUCLEOTIDE SEQUENCE [LARGE SCALE GENOMIC DNA]</scope>
    <source>
        <strain evidence="11">DSM 12680 / TGB-C1</strain>
    </source>
</reference>
<keyword evidence="5" id="KW-0472">Membrane</keyword>
<dbReference type="HOGENOM" id="CLU_051140_0_0_9"/>
<evidence type="ECO:0000256" key="4">
    <source>
        <dbReference type="ARBA" id="ARBA00022729"/>
    </source>
</evidence>
<dbReference type="NCBIfam" id="TIGR02887">
    <property type="entry name" value="spore_ger_x_C"/>
    <property type="match status" value="1"/>
</dbReference>
<name>D7CMA8_SYNLT</name>
<dbReference type="Gene3D" id="3.30.300.210">
    <property type="entry name" value="Nutrient germinant receptor protein C, domain 3"/>
    <property type="match status" value="1"/>
</dbReference>
<keyword evidence="11" id="KW-1185">Reference proteome</keyword>
<comment type="subcellular location">
    <subcellularLocation>
        <location evidence="1">Membrane</location>
        <topology evidence="1">Lipid-anchor</topology>
    </subcellularLocation>
</comment>
<dbReference type="PANTHER" id="PTHR35789">
    <property type="entry name" value="SPORE GERMINATION PROTEIN B3"/>
    <property type="match status" value="1"/>
</dbReference>
<evidence type="ECO:0000256" key="2">
    <source>
        <dbReference type="ARBA" id="ARBA00007886"/>
    </source>
</evidence>
<dbReference type="InterPro" id="IPR046953">
    <property type="entry name" value="Spore_GerAC-like_C"/>
</dbReference>
<evidence type="ECO:0000313" key="10">
    <source>
        <dbReference type="EMBL" id="ADI01843.1"/>
    </source>
</evidence>
<dbReference type="Pfam" id="PF25198">
    <property type="entry name" value="Spore_GerAC_N"/>
    <property type="match status" value="1"/>
</dbReference>
<comment type="similarity">
    <text evidence="2">Belongs to the GerABKC lipoprotein family.</text>
</comment>
<keyword evidence="4" id="KW-0732">Signal</keyword>
<evidence type="ECO:0000256" key="7">
    <source>
        <dbReference type="ARBA" id="ARBA00023288"/>
    </source>
</evidence>
<reference evidence="11" key="1">
    <citation type="journal article" date="2010" name="Stand. Genomic Sci.">
        <title>Complete genome sequence of Syntrophothermus lipocalidus type strain (TGB-C1T).</title>
        <authorList>
            <consortium name="US DOE Joint Genome Institute (JGI-PGF)"/>
            <person name="Djao O."/>
            <person name="Zhang X."/>
            <person name="Lucas S."/>
            <person name="Lapidus A."/>
            <person name="Glavina Del Rio T."/>
            <person name="Nolan M."/>
            <person name="Tice H."/>
            <person name="Cheng J."/>
            <person name="Han C."/>
            <person name="Tapia R."/>
            <person name="Goodwin L."/>
            <person name="Pitluck S."/>
            <person name="Liolios K."/>
            <person name="Ivanova N."/>
            <person name="Mavromatis K."/>
            <person name="Mikhailova N."/>
            <person name="Ovchinnikova G."/>
            <person name="Pati A."/>
            <person name="Brambilla E."/>
            <person name="Chen A."/>
            <person name="Palaniappan K."/>
            <person name="Land M."/>
            <person name="Hauser L."/>
            <person name="Chang Y."/>
            <person name="Jeffries C."/>
            <person name="Rohde M."/>
            <person name="Sikorski J."/>
            <person name="Spring S."/>
            <person name="Goker M."/>
            <person name="Detter J."/>
            <person name="Woyke T."/>
            <person name="Bristow J."/>
            <person name="Eisen J."/>
            <person name="Markowitz V."/>
            <person name="Hugenholtz P."/>
            <person name="Kyrpides N."/>
            <person name="Klenk H."/>
        </authorList>
    </citation>
    <scope>NUCLEOTIDE SEQUENCE [LARGE SCALE GENOMIC DNA]</scope>
    <source>
        <strain evidence="11">DSM 12680 / TGB-C1</strain>
    </source>
</reference>